<dbReference type="Gene3D" id="1.25.40.10">
    <property type="entry name" value="Tetratricopeptide repeat domain"/>
    <property type="match status" value="1"/>
</dbReference>
<dbReference type="PANTHER" id="PTHR46014">
    <property type="entry name" value="TETRATRICOPEPTIDE REPEAT PROTEIN 1"/>
    <property type="match status" value="1"/>
</dbReference>
<feature type="region of interest" description="Disordered" evidence="1">
    <location>
        <begin position="62"/>
        <end position="114"/>
    </location>
</feature>
<dbReference type="VEuPathDB" id="TriTrypDB:BSAL_48450"/>
<dbReference type="PANTHER" id="PTHR46014:SF1">
    <property type="entry name" value="TETRATRICOPEPTIDE REPEAT PROTEIN 1"/>
    <property type="match status" value="1"/>
</dbReference>
<gene>
    <name evidence="2" type="ORF">BSAL_48450</name>
</gene>
<name>A0A0S4KMF2_BODSA</name>
<feature type="region of interest" description="Disordered" evidence="1">
    <location>
        <begin position="1"/>
        <end position="32"/>
    </location>
</feature>
<protein>
    <submittedName>
        <fullName evidence="2">Uncharacterized protein</fullName>
    </submittedName>
</protein>
<reference evidence="3" key="1">
    <citation type="submission" date="2015-09" db="EMBL/GenBank/DDBJ databases">
        <authorList>
            <consortium name="Pathogen Informatics"/>
        </authorList>
    </citation>
    <scope>NUCLEOTIDE SEQUENCE [LARGE SCALE GENOMIC DNA]</scope>
    <source>
        <strain evidence="3">Lake Konstanz</strain>
    </source>
</reference>
<evidence type="ECO:0000313" key="2">
    <source>
        <dbReference type="EMBL" id="CUI15567.1"/>
    </source>
</evidence>
<dbReference type="OrthoDB" id="1872379at2759"/>
<sequence length="257" mass="28374">MSRVEELPTSSDSDDDTPQTSSQPPVLFKSEGDLCTELKVRGNTRFTAGDIDGALASYVEALEHATRKPRPAPQSYPPSTQSPERVANGVGDASSSPAGEQTPEASVAASTTEQPIDPALEDSYVLTAQVMCNAAACLMKQLKYAEAEEHLSEAIRHHPRYERAYLRRADCYYALEKWSSAHADWDTAVTKFGASLDRETSSKRDIAKQKTDEEMKKMLGQLKDLGNMFLGKFGLSTDNFKFDKDPNSGNYSMRFEK</sequence>
<evidence type="ECO:0000256" key="1">
    <source>
        <dbReference type="SAM" id="MobiDB-lite"/>
    </source>
</evidence>
<dbReference type="Pfam" id="PF14559">
    <property type="entry name" value="TPR_19"/>
    <property type="match status" value="1"/>
</dbReference>
<dbReference type="InterPro" id="IPR019734">
    <property type="entry name" value="TPR_rpt"/>
</dbReference>
<dbReference type="OMA" id="EGNDHFR"/>
<evidence type="ECO:0000313" key="3">
    <source>
        <dbReference type="Proteomes" id="UP000051952"/>
    </source>
</evidence>
<proteinExistence type="predicted"/>
<dbReference type="SMART" id="SM00028">
    <property type="entry name" value="TPR"/>
    <property type="match status" value="3"/>
</dbReference>
<dbReference type="InterPro" id="IPR011990">
    <property type="entry name" value="TPR-like_helical_dom_sf"/>
</dbReference>
<accession>A0A0S4KMF2</accession>
<dbReference type="EMBL" id="CYKH01002252">
    <property type="protein sequence ID" value="CUI15567.1"/>
    <property type="molecule type" value="Genomic_DNA"/>
</dbReference>
<dbReference type="AlphaFoldDB" id="A0A0S4KMF2"/>
<dbReference type="InterPro" id="IPR052769">
    <property type="entry name" value="TPR_domain_protein"/>
</dbReference>
<organism evidence="2 3">
    <name type="scientific">Bodo saltans</name>
    <name type="common">Flagellated protozoan</name>
    <dbReference type="NCBI Taxonomy" id="75058"/>
    <lineage>
        <taxon>Eukaryota</taxon>
        <taxon>Discoba</taxon>
        <taxon>Euglenozoa</taxon>
        <taxon>Kinetoplastea</taxon>
        <taxon>Metakinetoplastina</taxon>
        <taxon>Eubodonida</taxon>
        <taxon>Bodonidae</taxon>
        <taxon>Bodo</taxon>
    </lineage>
</organism>
<keyword evidence="3" id="KW-1185">Reference proteome</keyword>
<dbReference type="Proteomes" id="UP000051952">
    <property type="component" value="Unassembled WGS sequence"/>
</dbReference>
<dbReference type="SUPFAM" id="SSF48452">
    <property type="entry name" value="TPR-like"/>
    <property type="match status" value="1"/>
</dbReference>